<organism evidence="1 2">
    <name type="scientific">Acinetobacter kyonggiensis</name>
    <dbReference type="NCBI Taxonomy" id="595670"/>
    <lineage>
        <taxon>Bacteria</taxon>
        <taxon>Pseudomonadati</taxon>
        <taxon>Pseudomonadota</taxon>
        <taxon>Gammaproteobacteria</taxon>
        <taxon>Moraxellales</taxon>
        <taxon>Moraxellaceae</taxon>
        <taxon>Acinetobacter</taxon>
    </lineage>
</organism>
<dbReference type="EMBL" id="FNPK01000004">
    <property type="protein sequence ID" value="SDY13384.1"/>
    <property type="molecule type" value="Genomic_DNA"/>
</dbReference>
<proteinExistence type="predicted"/>
<evidence type="ECO:0000313" key="1">
    <source>
        <dbReference type="EMBL" id="SDY13384.1"/>
    </source>
</evidence>
<dbReference type="Proteomes" id="UP000199035">
    <property type="component" value="Unassembled WGS sequence"/>
</dbReference>
<reference evidence="2" key="1">
    <citation type="submission" date="2016-10" db="EMBL/GenBank/DDBJ databases">
        <authorList>
            <person name="Varghese N."/>
            <person name="Submissions S."/>
        </authorList>
    </citation>
    <scope>NUCLEOTIDE SEQUENCE [LARGE SCALE GENOMIC DNA]</scope>
    <source>
        <strain evidence="2">ANC 5109</strain>
    </source>
</reference>
<dbReference type="AlphaFoldDB" id="A0A1H3HF28"/>
<gene>
    <name evidence="1" type="ORF">SAMN05421643_10428</name>
</gene>
<name>A0A1H3HF28_9GAMM</name>
<dbReference type="STRING" id="595670.SAMN05421643_10428"/>
<accession>A0A1H3HF28</accession>
<sequence length="66" mass="7809">MQLLHAFMKLLNSYCLSKLALSQQYGFSSTKEDNRVPYDAHLRKLQLVNEIWVDVWGEFFENNSKI</sequence>
<protein>
    <submittedName>
        <fullName evidence="1">Uncharacterized protein</fullName>
    </submittedName>
</protein>
<keyword evidence="2" id="KW-1185">Reference proteome</keyword>
<evidence type="ECO:0000313" key="2">
    <source>
        <dbReference type="Proteomes" id="UP000199035"/>
    </source>
</evidence>